<dbReference type="PANTHER" id="PTHR15907">
    <property type="entry name" value="DUF614 FAMILY PROTEIN-RELATED"/>
    <property type="match status" value="1"/>
</dbReference>
<keyword evidence="1" id="KW-0472">Membrane</keyword>
<dbReference type="NCBIfam" id="TIGR01571">
    <property type="entry name" value="A_thal_Cys_rich"/>
    <property type="match status" value="1"/>
</dbReference>
<dbReference type="Pfam" id="PF04749">
    <property type="entry name" value="PLAC8"/>
    <property type="match status" value="1"/>
</dbReference>
<comment type="caution">
    <text evidence="2">The sequence shown here is derived from an EMBL/GenBank/DDBJ whole genome shotgun (WGS) entry which is preliminary data.</text>
</comment>
<evidence type="ECO:0000313" key="3">
    <source>
        <dbReference type="Proteomes" id="UP000481153"/>
    </source>
</evidence>
<accession>A0A6G0X8L7</accession>
<keyword evidence="1" id="KW-1133">Transmembrane helix</keyword>
<reference evidence="2 3" key="1">
    <citation type="submission" date="2019-07" db="EMBL/GenBank/DDBJ databases">
        <title>Genomics analysis of Aphanomyces spp. identifies a new class of oomycete effector associated with host adaptation.</title>
        <authorList>
            <person name="Gaulin E."/>
        </authorList>
    </citation>
    <scope>NUCLEOTIDE SEQUENCE [LARGE SCALE GENOMIC DNA]</scope>
    <source>
        <strain evidence="2 3">ATCC 201684</strain>
    </source>
</reference>
<evidence type="ECO:0000256" key="1">
    <source>
        <dbReference type="SAM" id="Phobius"/>
    </source>
</evidence>
<keyword evidence="3" id="KW-1185">Reference proteome</keyword>
<feature type="transmembrane region" description="Helical" evidence="1">
    <location>
        <begin position="151"/>
        <end position="173"/>
    </location>
</feature>
<keyword evidence="1" id="KW-0812">Transmembrane</keyword>
<dbReference type="VEuPathDB" id="FungiDB:AeMF1_021250"/>
<dbReference type="AlphaFoldDB" id="A0A6G0X8L7"/>
<proteinExistence type="predicted"/>
<name>A0A6G0X8L7_9STRA</name>
<sequence length="199" mass="21380">MGIERITADRGSLANSFAVNTALGSDIKLAPYQDTDGTIITDDIATLSAVHHQTDANGIIVGEWCTGLFSYHTVYMWIISTFVPCVSVGQIAHRVGLAQYTTCVLLVGLFYLATVGCSLFEHTTLNVIAIVCSLIFVSVVTALRVRVRQLFQIPGFVAMDLCTVMWCGCCAIAQMSAHVSSAKPGVCSLVPRDVLPGYK</sequence>
<feature type="transmembrane region" description="Helical" evidence="1">
    <location>
        <begin position="98"/>
        <end position="120"/>
    </location>
</feature>
<dbReference type="InterPro" id="IPR006461">
    <property type="entry name" value="PLAC_motif_containing"/>
</dbReference>
<evidence type="ECO:0000313" key="2">
    <source>
        <dbReference type="EMBL" id="KAF0736391.1"/>
    </source>
</evidence>
<organism evidence="2 3">
    <name type="scientific">Aphanomyces euteiches</name>
    <dbReference type="NCBI Taxonomy" id="100861"/>
    <lineage>
        <taxon>Eukaryota</taxon>
        <taxon>Sar</taxon>
        <taxon>Stramenopiles</taxon>
        <taxon>Oomycota</taxon>
        <taxon>Saprolegniomycetes</taxon>
        <taxon>Saprolegniales</taxon>
        <taxon>Verrucalvaceae</taxon>
        <taxon>Aphanomyces</taxon>
    </lineage>
</organism>
<feature type="transmembrane region" description="Helical" evidence="1">
    <location>
        <begin position="74"/>
        <end position="92"/>
    </location>
</feature>
<dbReference type="Proteomes" id="UP000481153">
    <property type="component" value="Unassembled WGS sequence"/>
</dbReference>
<dbReference type="EMBL" id="VJMJ01000089">
    <property type="protein sequence ID" value="KAF0736391.1"/>
    <property type="molecule type" value="Genomic_DNA"/>
</dbReference>
<feature type="transmembrane region" description="Helical" evidence="1">
    <location>
        <begin position="127"/>
        <end position="145"/>
    </location>
</feature>
<gene>
    <name evidence="2" type="ORF">Ae201684_007410</name>
</gene>
<protein>
    <submittedName>
        <fullName evidence="2">Uncharacterized protein</fullName>
    </submittedName>
</protein>